<protein>
    <submittedName>
        <fullName evidence="1">Uncharacterized protein</fullName>
    </submittedName>
</protein>
<comment type="caution">
    <text evidence="1">The sequence shown here is derived from an EMBL/GenBank/DDBJ whole genome shotgun (WGS) entry which is preliminary data.</text>
</comment>
<dbReference type="EMBL" id="LXQA011294920">
    <property type="protein sequence ID" value="MCI92238.1"/>
    <property type="molecule type" value="Genomic_DNA"/>
</dbReference>
<proteinExistence type="predicted"/>
<evidence type="ECO:0000313" key="2">
    <source>
        <dbReference type="Proteomes" id="UP000265520"/>
    </source>
</evidence>
<sequence length="25" mass="3018">MLRATGTADFVLFLYYLANRMRHTR</sequence>
<dbReference type="Proteomes" id="UP000265520">
    <property type="component" value="Unassembled WGS sequence"/>
</dbReference>
<keyword evidence="2" id="KW-1185">Reference proteome</keyword>
<organism evidence="1 2">
    <name type="scientific">Trifolium medium</name>
    <dbReference type="NCBI Taxonomy" id="97028"/>
    <lineage>
        <taxon>Eukaryota</taxon>
        <taxon>Viridiplantae</taxon>
        <taxon>Streptophyta</taxon>
        <taxon>Embryophyta</taxon>
        <taxon>Tracheophyta</taxon>
        <taxon>Spermatophyta</taxon>
        <taxon>Magnoliopsida</taxon>
        <taxon>eudicotyledons</taxon>
        <taxon>Gunneridae</taxon>
        <taxon>Pentapetalae</taxon>
        <taxon>rosids</taxon>
        <taxon>fabids</taxon>
        <taxon>Fabales</taxon>
        <taxon>Fabaceae</taxon>
        <taxon>Papilionoideae</taxon>
        <taxon>50 kb inversion clade</taxon>
        <taxon>NPAAA clade</taxon>
        <taxon>Hologalegina</taxon>
        <taxon>IRL clade</taxon>
        <taxon>Trifolieae</taxon>
        <taxon>Trifolium</taxon>
    </lineage>
</organism>
<name>A0A392VV08_9FABA</name>
<dbReference type="AlphaFoldDB" id="A0A392VV08"/>
<feature type="non-terminal residue" evidence="1">
    <location>
        <position position="25"/>
    </location>
</feature>
<reference evidence="1 2" key="1">
    <citation type="journal article" date="2018" name="Front. Plant Sci.">
        <title>Red Clover (Trifolium pratense) and Zigzag Clover (T. medium) - A Picture of Genomic Similarities and Differences.</title>
        <authorList>
            <person name="Dluhosova J."/>
            <person name="Istvanek J."/>
            <person name="Nedelnik J."/>
            <person name="Repkova J."/>
        </authorList>
    </citation>
    <scope>NUCLEOTIDE SEQUENCE [LARGE SCALE GENOMIC DNA]</scope>
    <source>
        <strain evidence="2">cv. 10/8</strain>
        <tissue evidence="1">Leaf</tissue>
    </source>
</reference>
<evidence type="ECO:0000313" key="1">
    <source>
        <dbReference type="EMBL" id="MCI92238.1"/>
    </source>
</evidence>
<accession>A0A392VV08</accession>